<dbReference type="SMART" id="SM00208">
    <property type="entry name" value="TNFR"/>
    <property type="match status" value="3"/>
</dbReference>
<keyword evidence="5" id="KW-0677">Repeat</keyword>
<proteinExistence type="predicted"/>
<dbReference type="eggNOG" id="ENOG502QVRT">
    <property type="taxonomic scope" value="Eukaryota"/>
</dbReference>
<feature type="disulfide bond" evidence="8">
    <location>
        <begin position="38"/>
        <end position="53"/>
    </location>
</feature>
<dbReference type="InterPro" id="IPR001368">
    <property type="entry name" value="TNFR/NGFR_Cys_rich_reg"/>
</dbReference>
<gene>
    <name evidence="10" type="ORF">BRAFLDRAFT_208621</name>
</gene>
<feature type="repeat" description="TNFR-Cys" evidence="8">
    <location>
        <begin position="37"/>
        <end position="79"/>
    </location>
</feature>
<dbReference type="SUPFAM" id="SSF57586">
    <property type="entry name" value="TNF receptor-like"/>
    <property type="match status" value="2"/>
</dbReference>
<evidence type="ECO:0000256" key="2">
    <source>
        <dbReference type="ARBA" id="ARBA00022525"/>
    </source>
</evidence>
<dbReference type="Gene3D" id="2.10.50.10">
    <property type="entry name" value="Tumor Necrosis Factor Receptor, subunit A, domain 2"/>
    <property type="match status" value="2"/>
</dbReference>
<feature type="domain" description="TNFR-Cys" evidence="9">
    <location>
        <begin position="37"/>
        <end position="79"/>
    </location>
</feature>
<dbReference type="Pfam" id="PF00020">
    <property type="entry name" value="TNFR_c6"/>
    <property type="match status" value="2"/>
</dbReference>
<dbReference type="InParanoid" id="C3XPJ8"/>
<comment type="subcellular location">
    <subcellularLocation>
        <location evidence="1">Secreted</location>
    </subcellularLocation>
</comment>
<evidence type="ECO:0000256" key="4">
    <source>
        <dbReference type="ARBA" id="ARBA00022729"/>
    </source>
</evidence>
<evidence type="ECO:0000313" key="10">
    <source>
        <dbReference type="EMBL" id="EEN69869.1"/>
    </source>
</evidence>
<comment type="caution">
    <text evidence="8">Lacks conserved residue(s) required for the propagation of feature annotation.</text>
</comment>
<dbReference type="PANTHER" id="PTHR23097">
    <property type="entry name" value="TUMOR NECROSIS FACTOR RECEPTOR SUPERFAMILY MEMBER"/>
    <property type="match status" value="1"/>
</dbReference>
<protein>
    <recommendedName>
        <fullName evidence="9">TNFR-Cys domain-containing protein</fullName>
    </recommendedName>
</protein>
<reference evidence="10" key="1">
    <citation type="journal article" date="2008" name="Nature">
        <title>The amphioxus genome and the evolution of the chordate karyotype.</title>
        <authorList>
            <consortium name="US DOE Joint Genome Institute (JGI-PGF)"/>
            <person name="Putnam N.H."/>
            <person name="Butts T."/>
            <person name="Ferrier D.E.K."/>
            <person name="Furlong R.F."/>
            <person name="Hellsten U."/>
            <person name="Kawashima T."/>
            <person name="Robinson-Rechavi M."/>
            <person name="Shoguchi E."/>
            <person name="Terry A."/>
            <person name="Yu J.-K."/>
            <person name="Benito-Gutierrez E.L."/>
            <person name="Dubchak I."/>
            <person name="Garcia-Fernandez J."/>
            <person name="Gibson-Brown J.J."/>
            <person name="Grigoriev I.V."/>
            <person name="Horton A.C."/>
            <person name="de Jong P.J."/>
            <person name="Jurka J."/>
            <person name="Kapitonov V.V."/>
            <person name="Kohara Y."/>
            <person name="Kuroki Y."/>
            <person name="Lindquist E."/>
            <person name="Lucas S."/>
            <person name="Osoegawa K."/>
            <person name="Pennacchio L.A."/>
            <person name="Salamov A.A."/>
            <person name="Satou Y."/>
            <person name="Sauka-Spengler T."/>
            <person name="Schmutz J."/>
            <person name="Shin-I T."/>
            <person name="Toyoda A."/>
            <person name="Bronner-Fraser M."/>
            <person name="Fujiyama A."/>
            <person name="Holland L.Z."/>
            <person name="Holland P.W.H."/>
            <person name="Satoh N."/>
            <person name="Rokhsar D.S."/>
        </authorList>
    </citation>
    <scope>NUCLEOTIDE SEQUENCE [LARGE SCALE GENOMIC DNA]</scope>
    <source>
        <strain evidence="10">S238N-H82</strain>
        <tissue evidence="10">Testes</tissue>
    </source>
</reference>
<feature type="non-terminal residue" evidence="10">
    <location>
        <position position="1"/>
    </location>
</feature>
<evidence type="ECO:0000256" key="8">
    <source>
        <dbReference type="PROSITE-ProRule" id="PRU00206"/>
    </source>
</evidence>
<feature type="non-terminal residue" evidence="10">
    <location>
        <position position="141"/>
    </location>
</feature>
<keyword evidence="2" id="KW-0964">Secreted</keyword>
<evidence type="ECO:0000259" key="9">
    <source>
        <dbReference type="PROSITE" id="PS50050"/>
    </source>
</evidence>
<keyword evidence="6 8" id="KW-1015">Disulfide bond</keyword>
<dbReference type="AlphaFoldDB" id="C3XPJ8"/>
<name>C3XPJ8_BRAFL</name>
<evidence type="ECO:0000256" key="5">
    <source>
        <dbReference type="ARBA" id="ARBA00022737"/>
    </source>
</evidence>
<dbReference type="GO" id="GO:0006915">
    <property type="term" value="P:apoptotic process"/>
    <property type="evidence" value="ECO:0007669"/>
    <property type="project" value="UniProtKB-KW"/>
</dbReference>
<evidence type="ECO:0000256" key="7">
    <source>
        <dbReference type="ARBA" id="ARBA00023180"/>
    </source>
</evidence>
<dbReference type="InterPro" id="IPR052459">
    <property type="entry name" value="TNFRSF_decoy_receptor"/>
</dbReference>
<evidence type="ECO:0000256" key="3">
    <source>
        <dbReference type="ARBA" id="ARBA00022703"/>
    </source>
</evidence>
<dbReference type="PANTHER" id="PTHR23097:SF181">
    <property type="entry name" value="CASPASE-8-LIKE"/>
    <property type="match status" value="1"/>
</dbReference>
<dbReference type="PROSITE" id="PS50050">
    <property type="entry name" value="TNFR_NGFR_2"/>
    <property type="match status" value="1"/>
</dbReference>
<dbReference type="STRING" id="7739.C3XPJ8"/>
<sequence>YTHRDPETHEKVLCDMCPPGTHLVEHCTKLQTTKCQICPDNHYTAVYNKATECVYCNEFCSKLNQRMVEGCTKTHNSRCECLPGHYLNMEVCSPHKACPPGKGVAQTGTAEKNTKCRKCRRGYFSSIRSSTAPCQQHQDCS</sequence>
<keyword evidence="4" id="KW-0732">Signal</keyword>
<organism evidence="10">
    <name type="scientific">Branchiostoma floridae</name>
    <name type="common">Florida lancelet</name>
    <name type="synonym">Amphioxus</name>
    <dbReference type="NCBI Taxonomy" id="7739"/>
    <lineage>
        <taxon>Eukaryota</taxon>
        <taxon>Metazoa</taxon>
        <taxon>Chordata</taxon>
        <taxon>Cephalochordata</taxon>
        <taxon>Leptocardii</taxon>
        <taxon>Amphioxiformes</taxon>
        <taxon>Branchiostomatidae</taxon>
        <taxon>Branchiostoma</taxon>
    </lineage>
</organism>
<dbReference type="GO" id="GO:0005576">
    <property type="term" value="C:extracellular region"/>
    <property type="evidence" value="ECO:0007669"/>
    <property type="project" value="UniProtKB-SubCell"/>
</dbReference>
<evidence type="ECO:0000256" key="6">
    <source>
        <dbReference type="ARBA" id="ARBA00023157"/>
    </source>
</evidence>
<evidence type="ECO:0000256" key="1">
    <source>
        <dbReference type="ARBA" id="ARBA00004613"/>
    </source>
</evidence>
<keyword evidence="7" id="KW-0325">Glycoprotein</keyword>
<accession>C3XPJ8</accession>
<keyword evidence="3" id="KW-0053">Apoptosis</keyword>
<dbReference type="EMBL" id="GG666451">
    <property type="protein sequence ID" value="EEN69869.1"/>
    <property type="molecule type" value="Genomic_DNA"/>
</dbReference>